<dbReference type="PANTHER" id="PTHR40278:SF2">
    <property type="entry name" value="TYPE IV PILUS INNER MEMBRANE COMPONENT PILN"/>
    <property type="match status" value="1"/>
</dbReference>
<keyword evidence="2" id="KW-0812">Transmembrane</keyword>
<dbReference type="PANTHER" id="PTHR40278">
    <property type="entry name" value="DNA UTILIZATION PROTEIN HOFN"/>
    <property type="match status" value="1"/>
</dbReference>
<protein>
    <submittedName>
        <fullName evidence="3">Type IV pilus biogenesis protein PilN</fullName>
    </submittedName>
</protein>
<dbReference type="InterPro" id="IPR007813">
    <property type="entry name" value="PilN"/>
</dbReference>
<dbReference type="EMBL" id="CZQC01000017">
    <property type="protein sequence ID" value="CUS40492.1"/>
    <property type="molecule type" value="Genomic_DNA"/>
</dbReference>
<name>A0A170PKT6_9ZZZZ</name>
<feature type="transmembrane region" description="Helical" evidence="2">
    <location>
        <begin position="21"/>
        <end position="43"/>
    </location>
</feature>
<dbReference type="Pfam" id="PF05137">
    <property type="entry name" value="PilN"/>
    <property type="match status" value="1"/>
</dbReference>
<feature type="coiled-coil region" evidence="1">
    <location>
        <begin position="54"/>
        <end position="91"/>
    </location>
</feature>
<dbReference type="InterPro" id="IPR052534">
    <property type="entry name" value="Extracell_DNA_Util/SecSys_Comp"/>
</dbReference>
<sequence length="184" mass="21161">MTKINLLPWREERREERQKQFYMVLALVVAAAIGVGFLISNYYSDQISSQRLRNDFLTKEIRVLDAKIDEIKALRDTRKQLIERMELIQALQGNRPIIVRIFDELARSVPDDLYFTAVSVKGTVVTVKGIAKSNNRVSSLMRNFDQSPWFANPSLLKVQAKGEGVNEFEIVMTRVEPKSAEEQD</sequence>
<dbReference type="GO" id="GO:0043107">
    <property type="term" value="P:type IV pilus-dependent motility"/>
    <property type="evidence" value="ECO:0007669"/>
    <property type="project" value="TreeGrafter"/>
</dbReference>
<evidence type="ECO:0000313" key="3">
    <source>
        <dbReference type="EMBL" id="CUS40492.1"/>
    </source>
</evidence>
<dbReference type="AlphaFoldDB" id="A0A170PKT6"/>
<reference evidence="3" key="1">
    <citation type="submission" date="2015-10" db="EMBL/GenBank/DDBJ databases">
        <authorList>
            <person name="Gilbert D.G."/>
        </authorList>
    </citation>
    <scope>NUCLEOTIDE SEQUENCE</scope>
</reference>
<dbReference type="GO" id="GO:0043683">
    <property type="term" value="P:type IV pilus assembly"/>
    <property type="evidence" value="ECO:0007669"/>
    <property type="project" value="TreeGrafter"/>
</dbReference>
<organism evidence="3">
    <name type="scientific">hydrothermal vent metagenome</name>
    <dbReference type="NCBI Taxonomy" id="652676"/>
    <lineage>
        <taxon>unclassified sequences</taxon>
        <taxon>metagenomes</taxon>
        <taxon>ecological metagenomes</taxon>
    </lineage>
</organism>
<keyword evidence="2" id="KW-1133">Transmembrane helix</keyword>
<evidence type="ECO:0000256" key="1">
    <source>
        <dbReference type="SAM" id="Coils"/>
    </source>
</evidence>
<proteinExistence type="predicted"/>
<accession>A0A170PKT6</accession>
<keyword evidence="1" id="KW-0175">Coiled coil</keyword>
<evidence type="ECO:0000256" key="2">
    <source>
        <dbReference type="SAM" id="Phobius"/>
    </source>
</evidence>
<keyword evidence="2" id="KW-0472">Membrane</keyword>
<gene>
    <name evidence="3" type="ORF">MGWOODY_Tha2152</name>
</gene>